<dbReference type="Pfam" id="PF00400">
    <property type="entry name" value="WD40"/>
    <property type="match status" value="2"/>
</dbReference>
<dbReference type="AlphaFoldDB" id="A0A9W9NN95"/>
<dbReference type="InterPro" id="IPR015943">
    <property type="entry name" value="WD40/YVTN_repeat-like_dom_sf"/>
</dbReference>
<comment type="similarity">
    <text evidence="1">Belongs to the WD repeat LST8 family.</text>
</comment>
<gene>
    <name evidence="3" type="ORF">N7469_009332</name>
</gene>
<sequence length="1031" mass="113763">MSLDSHEFSSSCSTRRQHIEVAFHDPNPPRNIPFEAEQLLYRFTYGTEYPSSGNTECYFTGSNDSVTLPISDAQRKIAATTYTDWQQSSFVLPSAPQLVNPSPDPPSLSPHSPSTISNASPIRQRPLLSKAASRESPREQLRKTATLSNASQAATANNVNHPQKRPSSRTNASVRPPARVLAPAPARDRTRPLNPSQHINRGHRERGSSTEYQSSGDSSDTPLVPKGSPRRSHRARNEPQTYNVRALVGLELEPSESSNTGVRSRATSERASPKPPHTSLVTSNWRAQTPQEIPNAVSSDVPDFEGFLLKRQRGRFTNNGYYEKYYADRLSKLAPWRRWKGASNDVICLAWSPDGTRFVTGATTFGDCYNRGNNLVLGDLTRNSLRELPDHCIPRLNPASTDDPRLFTTVSSTEWVGDRLYTASFDHTVKVWDTSRGVSCAQTLKHDAPVEVMSVSNHFPNRLATGTRKGFRLWDLDSEGSFRNLDTVWGPAQKNVDLTPTNLKWGTSDATKNLLVGGMVQPSEDPADFHVARYGHLALWKLEESFVNPIKLSPDSQNIFDIKWHPSLPIFGAASTVRDTKSAIPGTQSLVNLYTYGSHNSRAIHSHSFSCPAVDINEVTFCPIGSNLVTASCTDGSTYVWDLRNPGALLHQLQHGDPIHPVNHEYRREYADVGVRVALWGTSIDQFYTGGSDGVIKQWDIRRATEDTLIANTAELQDAVMSAAFSPDYAHLLVGDNGGGVQVLSSAPCADPEPAMFDFEYAPSQIEFHEIQLDEPTEPSGITAAQDYLNQGQLELHPLYGPVQGPRYSGPYARWARDIDPNASAEEVAQAPLLRDIKQRQFQGSAVKDRAGLDQRSRQDLQHAFNLAHACNSRTVSGPSDPQHTSSLPTAGHSKLSKRKRESSFISISSGDDETSAPALKRTKIPSKLEKQGQPGPKSVPLEVVDLTLESSDDDGPTAQIGIEMQQMRMQTETTAPIIPKEECSEEIVESPLDNVPVEEYSETLDELLDDDFWWPDAHQVDANIPQGADV</sequence>
<accession>A0A9W9NN95</accession>
<dbReference type="InterPro" id="IPR001680">
    <property type="entry name" value="WD40_rpt"/>
</dbReference>
<dbReference type="OrthoDB" id="10248252at2759"/>
<dbReference type="PANTHER" id="PTHR19842:SF2">
    <property type="entry name" value="WD REPEAT PROTEIN (AFU_ORTHOLOGUE AFUA_5G04300)"/>
    <property type="match status" value="1"/>
</dbReference>
<evidence type="ECO:0000313" key="3">
    <source>
        <dbReference type="EMBL" id="KAJ5223092.1"/>
    </source>
</evidence>
<dbReference type="InterPro" id="IPR036322">
    <property type="entry name" value="WD40_repeat_dom_sf"/>
</dbReference>
<feature type="compositionally biased region" description="Low complexity" evidence="2">
    <location>
        <begin position="175"/>
        <end position="185"/>
    </location>
</feature>
<reference evidence="3" key="2">
    <citation type="journal article" date="2023" name="IMA Fungus">
        <title>Comparative genomic study of the Penicillium genus elucidates a diverse pangenome and 15 lateral gene transfer events.</title>
        <authorList>
            <person name="Petersen C."/>
            <person name="Sorensen T."/>
            <person name="Nielsen M.R."/>
            <person name="Sondergaard T.E."/>
            <person name="Sorensen J.L."/>
            <person name="Fitzpatrick D.A."/>
            <person name="Frisvad J.C."/>
            <person name="Nielsen K.L."/>
        </authorList>
    </citation>
    <scope>NUCLEOTIDE SEQUENCE</scope>
    <source>
        <strain evidence="3">IBT 23319</strain>
    </source>
</reference>
<feature type="compositionally biased region" description="Polar residues" evidence="2">
    <location>
        <begin position="209"/>
        <end position="221"/>
    </location>
</feature>
<dbReference type="GeneID" id="81387417"/>
<protein>
    <recommendedName>
        <fullName evidence="5">WD40 repeat-like protein</fullName>
    </recommendedName>
</protein>
<organism evidence="3 4">
    <name type="scientific">Penicillium citrinum</name>
    <dbReference type="NCBI Taxonomy" id="5077"/>
    <lineage>
        <taxon>Eukaryota</taxon>
        <taxon>Fungi</taxon>
        <taxon>Dikarya</taxon>
        <taxon>Ascomycota</taxon>
        <taxon>Pezizomycotina</taxon>
        <taxon>Eurotiomycetes</taxon>
        <taxon>Eurotiomycetidae</taxon>
        <taxon>Eurotiales</taxon>
        <taxon>Aspergillaceae</taxon>
        <taxon>Penicillium</taxon>
    </lineage>
</organism>
<evidence type="ECO:0000256" key="1">
    <source>
        <dbReference type="ARBA" id="ARBA00009890"/>
    </source>
</evidence>
<keyword evidence="4" id="KW-1185">Reference proteome</keyword>
<feature type="region of interest" description="Disordered" evidence="2">
    <location>
        <begin position="94"/>
        <end position="282"/>
    </location>
</feature>
<dbReference type="EMBL" id="JAPQKT010000008">
    <property type="protein sequence ID" value="KAJ5223092.1"/>
    <property type="molecule type" value="Genomic_DNA"/>
</dbReference>
<feature type="compositionally biased region" description="Polar residues" evidence="2">
    <location>
        <begin position="872"/>
        <end position="889"/>
    </location>
</feature>
<evidence type="ECO:0000256" key="2">
    <source>
        <dbReference type="SAM" id="MobiDB-lite"/>
    </source>
</evidence>
<dbReference type="GO" id="GO:0032956">
    <property type="term" value="P:regulation of actin cytoskeleton organization"/>
    <property type="evidence" value="ECO:0007669"/>
    <property type="project" value="TreeGrafter"/>
</dbReference>
<feature type="region of interest" description="Disordered" evidence="2">
    <location>
        <begin position="872"/>
        <end position="940"/>
    </location>
</feature>
<evidence type="ECO:0008006" key="5">
    <source>
        <dbReference type="Google" id="ProtNLM"/>
    </source>
</evidence>
<dbReference type="Gene3D" id="2.130.10.10">
    <property type="entry name" value="YVTN repeat-like/Quinoprotein amine dehydrogenase"/>
    <property type="match status" value="1"/>
</dbReference>
<dbReference type="GO" id="GO:0031932">
    <property type="term" value="C:TORC2 complex"/>
    <property type="evidence" value="ECO:0007669"/>
    <property type="project" value="InterPro"/>
</dbReference>
<dbReference type="SMART" id="SM00320">
    <property type="entry name" value="WD40"/>
    <property type="match status" value="6"/>
</dbReference>
<reference evidence="3" key="1">
    <citation type="submission" date="2022-11" db="EMBL/GenBank/DDBJ databases">
        <authorList>
            <person name="Petersen C."/>
        </authorList>
    </citation>
    <scope>NUCLEOTIDE SEQUENCE</scope>
    <source>
        <strain evidence="3">IBT 23319</strain>
    </source>
</reference>
<dbReference type="SUPFAM" id="SSF50978">
    <property type="entry name" value="WD40 repeat-like"/>
    <property type="match status" value="1"/>
</dbReference>
<dbReference type="PANTHER" id="PTHR19842">
    <property type="entry name" value="G BETA-LIKE PROTEIN GBL"/>
    <property type="match status" value="1"/>
</dbReference>
<dbReference type="Proteomes" id="UP001147733">
    <property type="component" value="Unassembled WGS sequence"/>
</dbReference>
<evidence type="ECO:0000313" key="4">
    <source>
        <dbReference type="Proteomes" id="UP001147733"/>
    </source>
</evidence>
<feature type="compositionally biased region" description="Basic and acidic residues" evidence="2">
    <location>
        <begin position="132"/>
        <end position="142"/>
    </location>
</feature>
<dbReference type="RefSeq" id="XP_056498015.1">
    <property type="nucleotide sequence ID" value="XM_056648250.1"/>
</dbReference>
<dbReference type="GO" id="GO:0031929">
    <property type="term" value="P:TOR signaling"/>
    <property type="evidence" value="ECO:0007669"/>
    <property type="project" value="InterPro"/>
</dbReference>
<feature type="compositionally biased region" description="Polar residues" evidence="2">
    <location>
        <begin position="143"/>
        <end position="161"/>
    </location>
</feature>
<dbReference type="InterPro" id="IPR037588">
    <property type="entry name" value="MLST8"/>
</dbReference>
<dbReference type="GO" id="GO:0031931">
    <property type="term" value="C:TORC1 complex"/>
    <property type="evidence" value="ECO:0007669"/>
    <property type="project" value="InterPro"/>
</dbReference>
<comment type="caution">
    <text evidence="3">The sequence shown here is derived from an EMBL/GenBank/DDBJ whole genome shotgun (WGS) entry which is preliminary data.</text>
</comment>
<name>A0A9W9NN95_PENCI</name>
<proteinExistence type="inferred from homology"/>